<dbReference type="KEGG" id="tim:GMBLW1_45730"/>
<dbReference type="EMBL" id="LR593887">
    <property type="protein sequence ID" value="VTS06601.1"/>
    <property type="molecule type" value="Genomic_DNA"/>
</dbReference>
<comment type="subcellular location">
    <subcellularLocation>
        <location evidence="3">Cytoplasm</location>
    </subcellularLocation>
</comment>
<keyword evidence="5" id="KW-1185">Reference proteome</keyword>
<evidence type="ECO:0000313" key="5">
    <source>
        <dbReference type="Proteomes" id="UP000464378"/>
    </source>
</evidence>
<dbReference type="GO" id="GO:0005737">
    <property type="term" value="C:cytoplasm"/>
    <property type="evidence" value="ECO:0007669"/>
    <property type="project" value="UniProtKB-SubCell"/>
</dbReference>
<protein>
    <recommendedName>
        <fullName evidence="3">Sulfur carrier protein FdhD</fullName>
    </recommendedName>
</protein>
<dbReference type="NCBIfam" id="NF001943">
    <property type="entry name" value="PRK00724.1-2"/>
    <property type="match status" value="1"/>
</dbReference>
<dbReference type="GO" id="GO:0016783">
    <property type="term" value="F:sulfurtransferase activity"/>
    <property type="evidence" value="ECO:0007669"/>
    <property type="project" value="InterPro"/>
</dbReference>
<dbReference type="PIRSF" id="PIRSF015626">
    <property type="entry name" value="FdhD"/>
    <property type="match status" value="1"/>
</dbReference>
<dbReference type="InterPro" id="IPR003786">
    <property type="entry name" value="FdhD"/>
</dbReference>
<keyword evidence="2 3" id="KW-0501">Molybdenum cofactor biosynthesis</keyword>
<keyword evidence="1 3" id="KW-0963">Cytoplasm</keyword>
<dbReference type="Pfam" id="PF02634">
    <property type="entry name" value="FdhD-NarQ"/>
    <property type="match status" value="1"/>
</dbReference>
<dbReference type="Gene3D" id="3.10.20.10">
    <property type="match status" value="1"/>
</dbReference>
<dbReference type="GO" id="GO:0097163">
    <property type="term" value="F:sulfur carrier activity"/>
    <property type="evidence" value="ECO:0007669"/>
    <property type="project" value="UniProtKB-UniRule"/>
</dbReference>
<dbReference type="NCBIfam" id="TIGR00129">
    <property type="entry name" value="fdhD_narQ"/>
    <property type="match status" value="1"/>
</dbReference>
<dbReference type="RefSeq" id="WP_197740769.1">
    <property type="nucleotide sequence ID" value="NZ_LR593887.1"/>
</dbReference>
<sequence length="287" mass="30625">MPDDQPMLRIPIRSFRQTDSGFASHIRDDLLAVEEPLEIRLGFGPRAARQSAAISVTMRTPGHDRELALGFLFNEAVLTNAQSVEDWHSPTRGVIQAELAPDVRVDLNRLHRNVYTTSSCGVCGKASLDAVAVALPDLLDESGPTIAPELLLELPAKLRQAQAVFEQTGGLHASALFDSSGQLLAMREDVGRHNALDKLIGWALESGQIPLRNSVLLVSGRVSFELTQKALMAGIPILAAVGAPSSLAVELADSQGQTLVGFLRDGRYNVYTGAARLGGLSSLGADS</sequence>
<evidence type="ECO:0000256" key="1">
    <source>
        <dbReference type="ARBA" id="ARBA00022490"/>
    </source>
</evidence>
<accession>A0A6C2YSG3</accession>
<dbReference type="Proteomes" id="UP000464378">
    <property type="component" value="Chromosome"/>
</dbReference>
<dbReference type="InParanoid" id="A0A6C2YSG3"/>
<feature type="active site" description="Cysteine persulfide intermediate" evidence="3">
    <location>
        <position position="120"/>
    </location>
</feature>
<organism evidence="4">
    <name type="scientific">Tuwongella immobilis</name>
    <dbReference type="NCBI Taxonomy" id="692036"/>
    <lineage>
        <taxon>Bacteria</taxon>
        <taxon>Pseudomonadati</taxon>
        <taxon>Planctomycetota</taxon>
        <taxon>Planctomycetia</taxon>
        <taxon>Gemmatales</taxon>
        <taxon>Gemmataceae</taxon>
        <taxon>Tuwongella</taxon>
    </lineage>
</organism>
<comment type="function">
    <text evidence="3">Required for formate dehydrogenase (FDH) activity. Acts as a sulfur carrier protein that transfers sulfur from IscS to the molybdenum cofactor prior to its insertion into FDH.</text>
</comment>
<name>A0A6C2YSG3_9BACT</name>
<gene>
    <name evidence="3" type="primary">fdhD</name>
    <name evidence="4" type="ORF">GMBLW1_45730</name>
</gene>
<dbReference type="SUPFAM" id="SSF53927">
    <property type="entry name" value="Cytidine deaminase-like"/>
    <property type="match status" value="1"/>
</dbReference>
<dbReference type="FunCoup" id="A0A6C2YSG3">
    <property type="interactions" value="191"/>
</dbReference>
<dbReference type="Gene3D" id="3.40.140.10">
    <property type="entry name" value="Cytidine Deaminase, domain 2"/>
    <property type="match status" value="1"/>
</dbReference>
<dbReference type="AlphaFoldDB" id="A0A6C2YSG3"/>
<evidence type="ECO:0000256" key="3">
    <source>
        <dbReference type="HAMAP-Rule" id="MF_00187"/>
    </source>
</evidence>
<comment type="similarity">
    <text evidence="3">Belongs to the FdhD family.</text>
</comment>
<dbReference type="PANTHER" id="PTHR30592">
    <property type="entry name" value="FORMATE DEHYDROGENASE"/>
    <property type="match status" value="1"/>
</dbReference>
<dbReference type="HAMAP" id="MF_00187">
    <property type="entry name" value="FdhD"/>
    <property type="match status" value="1"/>
</dbReference>
<dbReference type="GO" id="GO:0006777">
    <property type="term" value="P:Mo-molybdopterin cofactor biosynthetic process"/>
    <property type="evidence" value="ECO:0007669"/>
    <property type="project" value="UniProtKB-UniRule"/>
</dbReference>
<evidence type="ECO:0000313" key="4">
    <source>
        <dbReference type="EMBL" id="VIP04620.1"/>
    </source>
</evidence>
<reference evidence="4" key="1">
    <citation type="submission" date="2019-04" db="EMBL/GenBank/DDBJ databases">
        <authorList>
            <consortium name="Science for Life Laboratories"/>
        </authorList>
    </citation>
    <scope>NUCLEOTIDE SEQUENCE</scope>
    <source>
        <strain evidence="4">MBLW1</strain>
    </source>
</reference>
<dbReference type="InterPro" id="IPR016193">
    <property type="entry name" value="Cytidine_deaminase-like"/>
</dbReference>
<evidence type="ECO:0000256" key="2">
    <source>
        <dbReference type="ARBA" id="ARBA00023150"/>
    </source>
</evidence>
<dbReference type="EMBL" id="LR586016">
    <property type="protein sequence ID" value="VIP04620.1"/>
    <property type="molecule type" value="Genomic_DNA"/>
</dbReference>
<dbReference type="PANTHER" id="PTHR30592:SF1">
    <property type="entry name" value="SULFUR CARRIER PROTEIN FDHD"/>
    <property type="match status" value="1"/>
</dbReference>
<proteinExistence type="inferred from homology"/>
<feature type="binding site" evidence="3">
    <location>
        <begin position="262"/>
        <end position="267"/>
    </location>
    <ligand>
        <name>Mo-bis(molybdopterin guanine dinucleotide)</name>
        <dbReference type="ChEBI" id="CHEBI:60539"/>
    </ligand>
</feature>